<evidence type="ECO:0000313" key="3">
    <source>
        <dbReference type="Proteomes" id="UP000194236"/>
    </source>
</evidence>
<protein>
    <submittedName>
        <fullName evidence="2">Uncharacterized protein</fullName>
    </submittedName>
</protein>
<proteinExistence type="predicted"/>
<feature type="transmembrane region" description="Helical" evidence="1">
    <location>
        <begin position="25"/>
        <end position="51"/>
    </location>
</feature>
<comment type="caution">
    <text evidence="2">The sequence shown here is derived from an EMBL/GenBank/DDBJ whole genome shotgun (WGS) entry which is preliminary data.</text>
</comment>
<gene>
    <name evidence="2" type="ORF">BLA29_008940</name>
</gene>
<keyword evidence="1" id="KW-0472">Membrane</keyword>
<dbReference type="AlphaFoldDB" id="A0A1Y3BFD3"/>
<sequence>MSSVDGVSVVSEGPTMRKYRYRTSFLLITASYTGLFGLITIIIAFSSPYWLSSHKYTYSSFVRLDIHHINMMKHLPVVDGFMIQNIIIFVIGFSQDGLHSYR</sequence>
<dbReference type="Proteomes" id="UP000194236">
    <property type="component" value="Unassembled WGS sequence"/>
</dbReference>
<keyword evidence="3" id="KW-1185">Reference proteome</keyword>
<evidence type="ECO:0000256" key="1">
    <source>
        <dbReference type="SAM" id="Phobius"/>
    </source>
</evidence>
<dbReference type="OrthoDB" id="6140671at2759"/>
<accession>A0A1Y3BFD3</accession>
<organism evidence="2 3">
    <name type="scientific">Euroglyphus maynei</name>
    <name type="common">Mayne's house dust mite</name>
    <dbReference type="NCBI Taxonomy" id="6958"/>
    <lineage>
        <taxon>Eukaryota</taxon>
        <taxon>Metazoa</taxon>
        <taxon>Ecdysozoa</taxon>
        <taxon>Arthropoda</taxon>
        <taxon>Chelicerata</taxon>
        <taxon>Arachnida</taxon>
        <taxon>Acari</taxon>
        <taxon>Acariformes</taxon>
        <taxon>Sarcoptiformes</taxon>
        <taxon>Astigmata</taxon>
        <taxon>Psoroptidia</taxon>
        <taxon>Analgoidea</taxon>
        <taxon>Pyroglyphidae</taxon>
        <taxon>Pyroglyphinae</taxon>
        <taxon>Euroglyphus</taxon>
    </lineage>
</organism>
<keyword evidence="1" id="KW-0812">Transmembrane</keyword>
<keyword evidence="1" id="KW-1133">Transmembrane helix</keyword>
<reference evidence="2 3" key="1">
    <citation type="submission" date="2017-03" db="EMBL/GenBank/DDBJ databases">
        <title>Genome Survey of Euroglyphus maynei.</title>
        <authorList>
            <person name="Arlian L.G."/>
            <person name="Morgan M.S."/>
            <person name="Rider S.D."/>
        </authorList>
    </citation>
    <scope>NUCLEOTIDE SEQUENCE [LARGE SCALE GENOMIC DNA]</scope>
    <source>
        <strain evidence="2">Arlian Lab</strain>
        <tissue evidence="2">Whole body</tissue>
    </source>
</reference>
<name>A0A1Y3BFD3_EURMA</name>
<dbReference type="EMBL" id="MUJZ01022111">
    <property type="protein sequence ID" value="OTF79630.1"/>
    <property type="molecule type" value="Genomic_DNA"/>
</dbReference>
<feature type="transmembrane region" description="Helical" evidence="1">
    <location>
        <begin position="71"/>
        <end position="93"/>
    </location>
</feature>
<evidence type="ECO:0000313" key="2">
    <source>
        <dbReference type="EMBL" id="OTF79630.1"/>
    </source>
</evidence>